<dbReference type="GO" id="GO:0016020">
    <property type="term" value="C:membrane"/>
    <property type="evidence" value="ECO:0007669"/>
    <property type="project" value="UniProtKB-SubCell"/>
</dbReference>
<feature type="domain" description="EGF-like" evidence="20">
    <location>
        <begin position="353"/>
        <end position="387"/>
    </location>
</feature>
<dbReference type="InterPro" id="IPR015149">
    <property type="entry name" value="Tme5_EGF-like"/>
</dbReference>
<evidence type="ECO:0000256" key="8">
    <source>
        <dbReference type="ARBA" id="ARBA00022737"/>
    </source>
</evidence>
<evidence type="ECO:0000256" key="15">
    <source>
        <dbReference type="ARBA" id="ARBA00046453"/>
    </source>
</evidence>
<evidence type="ECO:0000256" key="12">
    <source>
        <dbReference type="ARBA" id="ARBA00023157"/>
    </source>
</evidence>
<dbReference type="Gene3D" id="3.10.100.10">
    <property type="entry name" value="Mannose-Binding Protein A, subunit A"/>
    <property type="match status" value="1"/>
</dbReference>
<dbReference type="Pfam" id="PF00059">
    <property type="entry name" value="Lectin_C"/>
    <property type="match status" value="1"/>
</dbReference>
<organism evidence="22 23">
    <name type="scientific">Amphiprion percula</name>
    <name type="common">Orange clownfish</name>
    <name type="synonym">Lutjanus percula</name>
    <dbReference type="NCBI Taxonomy" id="161767"/>
    <lineage>
        <taxon>Eukaryota</taxon>
        <taxon>Metazoa</taxon>
        <taxon>Chordata</taxon>
        <taxon>Craniata</taxon>
        <taxon>Vertebrata</taxon>
        <taxon>Euteleostomi</taxon>
        <taxon>Actinopterygii</taxon>
        <taxon>Neopterygii</taxon>
        <taxon>Teleostei</taxon>
        <taxon>Neoteleostei</taxon>
        <taxon>Acanthomorphata</taxon>
        <taxon>Ovalentaria</taxon>
        <taxon>Pomacentridae</taxon>
        <taxon>Amphiprion</taxon>
    </lineage>
</organism>
<reference evidence="22" key="2">
    <citation type="submission" date="2025-08" db="UniProtKB">
        <authorList>
            <consortium name="Ensembl"/>
        </authorList>
    </citation>
    <scope>IDENTIFICATION</scope>
</reference>
<protein>
    <recommendedName>
        <fullName evidence="2">Thrombomodulin</fullName>
    </recommendedName>
</protein>
<feature type="region of interest" description="Disordered" evidence="17">
    <location>
        <begin position="470"/>
        <end position="503"/>
    </location>
</feature>
<evidence type="ECO:0000256" key="9">
    <source>
        <dbReference type="ARBA" id="ARBA00022974"/>
    </source>
</evidence>
<sequence length="565" mass="61467">MRAETRTAELNPDGHSMAPWLLLALGVFLAGAAGGLRPDSGYCIGTQCFTAFRDPSSFRTAQQECGGRGGHLMTVRSSVSHDILSILLGNFTGRFWIGLHRPTGCPEEAAALRGFRWVTDDTESDFSNWPPGSDSSCSSGRCVSVSHENDLKWIQDPCGERAAGFLCEHSFSEMCRTLAAEPGQSVTYRTPLGFGGEDLLALPPGSTAVRIPSEQKFLCFSENWLEAPWNCEILEGGCEFRCAVDPNRDPSCYCPEGRTLNTHNRLTCEEHVADDPCAALRCQHACYPEGDSYACTCDQGFQLAADGRSCVDFNDCSDQRQCPGDNFMCVNTPGGFQCVCAAGYKKSGALCVDEDECVSAPCEHMCTNTAGSYRCSCYDGYRQNQHEPSRCARHCGREECAAECDPNDRFQCFCPEGYISEERGSDVFCIDMDECSFHYCDQECSNTFGSYVCTCSPGYSLVDEFRCVKTDDEDSEGGPEGSGMTAAPDGPTDLPVPFPGPTRRPSGVPVGGLVAIIVCTAASTLLLVLLVHYFCSRREKMENHGELKASEEEAHGLHQVDSRAS</sequence>
<keyword evidence="10 18" id="KW-1133">Transmembrane helix</keyword>
<dbReference type="PANTHER" id="PTHR14789">
    <property type="entry name" value="CHONDROLECTIN VARIANT CHODLFDELTAE"/>
    <property type="match status" value="1"/>
</dbReference>
<keyword evidence="3 16" id="KW-0245">EGF-like domain</keyword>
<keyword evidence="4" id="KW-0597">Phosphoprotein</keyword>
<feature type="domain" description="EGF-like" evidence="20">
    <location>
        <begin position="431"/>
        <end position="468"/>
    </location>
</feature>
<dbReference type="SMART" id="SM00179">
    <property type="entry name" value="EGF_CA"/>
    <property type="match status" value="4"/>
</dbReference>
<dbReference type="InterPro" id="IPR000742">
    <property type="entry name" value="EGF"/>
</dbReference>
<dbReference type="CDD" id="cd00054">
    <property type="entry name" value="EGF_CA"/>
    <property type="match status" value="2"/>
</dbReference>
<feature type="signal peptide" evidence="19">
    <location>
        <begin position="1"/>
        <end position="35"/>
    </location>
</feature>
<evidence type="ECO:0000256" key="11">
    <source>
        <dbReference type="ARBA" id="ARBA00023136"/>
    </source>
</evidence>
<dbReference type="Gene3D" id="2.10.25.10">
    <property type="entry name" value="Laminin"/>
    <property type="match status" value="5"/>
</dbReference>
<evidence type="ECO:0000313" key="22">
    <source>
        <dbReference type="Ensembl" id="ENSAPEP00000019364.1"/>
    </source>
</evidence>
<dbReference type="SMART" id="SM00034">
    <property type="entry name" value="CLECT"/>
    <property type="match status" value="1"/>
</dbReference>
<comment type="subcellular location">
    <subcellularLocation>
        <location evidence="1">Membrane</location>
        <topology evidence="1">Single-pass type I membrane protein</topology>
    </subcellularLocation>
</comment>
<keyword evidence="12" id="KW-1015">Disulfide bond</keyword>
<reference evidence="22" key="3">
    <citation type="submission" date="2025-09" db="UniProtKB">
        <authorList>
            <consortium name="Ensembl"/>
        </authorList>
    </citation>
    <scope>IDENTIFICATION</scope>
</reference>
<dbReference type="Pfam" id="PF12662">
    <property type="entry name" value="cEGF"/>
    <property type="match status" value="1"/>
</dbReference>
<dbReference type="Pfam" id="PF09064">
    <property type="entry name" value="EGF_Tme5"/>
    <property type="match status" value="1"/>
</dbReference>
<dbReference type="Pfam" id="PF25444">
    <property type="entry name" value="THBD"/>
    <property type="match status" value="1"/>
</dbReference>
<evidence type="ECO:0000256" key="16">
    <source>
        <dbReference type="PROSITE-ProRule" id="PRU00076"/>
    </source>
</evidence>
<dbReference type="PIRSF" id="PIRSF001775">
    <property type="entry name" value="CD93/CD141"/>
    <property type="match status" value="1"/>
</dbReference>
<dbReference type="FunFam" id="2.10.25.10:FF:000406">
    <property type="entry name" value="CD248 molecule"/>
    <property type="match status" value="1"/>
</dbReference>
<evidence type="ECO:0000256" key="19">
    <source>
        <dbReference type="SAM" id="SignalP"/>
    </source>
</evidence>
<feature type="transmembrane region" description="Helical" evidence="18">
    <location>
        <begin position="510"/>
        <end position="535"/>
    </location>
</feature>
<dbReference type="GO" id="GO:0004888">
    <property type="term" value="F:transmembrane signaling receptor activity"/>
    <property type="evidence" value="ECO:0007669"/>
    <property type="project" value="InterPro"/>
</dbReference>
<comment type="caution">
    <text evidence="16">Lacks conserved residue(s) required for the propagation of feature annotation.</text>
</comment>
<feature type="domain" description="C-type lectin" evidence="21">
    <location>
        <begin position="44"/>
        <end position="161"/>
    </location>
</feature>
<keyword evidence="13" id="KW-0325">Glycoprotein</keyword>
<evidence type="ECO:0000259" key="20">
    <source>
        <dbReference type="PROSITE" id="PS50026"/>
    </source>
</evidence>
<evidence type="ECO:0000256" key="7">
    <source>
        <dbReference type="ARBA" id="ARBA00022734"/>
    </source>
</evidence>
<keyword evidence="5 18" id="KW-0812">Transmembrane</keyword>
<dbReference type="InterPro" id="IPR026823">
    <property type="entry name" value="cEGF"/>
</dbReference>
<dbReference type="SUPFAM" id="SSF57184">
    <property type="entry name" value="Growth factor receptor domain"/>
    <property type="match status" value="2"/>
</dbReference>
<dbReference type="InterPro" id="IPR009030">
    <property type="entry name" value="Growth_fac_rcpt_cys_sf"/>
</dbReference>
<comment type="subunit">
    <text evidence="15">Interacts with ITGAL, ITGAM and ITGB2. Interacts with thrombin/F2; this interaction switches the specificity of thrombin from a procoagulant to an anticoagulant and antifibrinolytic protease. Interacts with ANGP1 and ANGP2; these interactions significantly inhibit the generation of activated PC and TAFIa/CPB2 by the thrombin/thrombomodulin complex. Interacts with PF4; this interaction enhances generation of activated protein C. Interacts with HMGB1; this interaction inhibits HMGB1 inflammatory activity.</text>
</comment>
<dbReference type="GO" id="GO:0005509">
    <property type="term" value="F:calcium ion binding"/>
    <property type="evidence" value="ECO:0007669"/>
    <property type="project" value="InterPro"/>
</dbReference>
<evidence type="ECO:0000313" key="23">
    <source>
        <dbReference type="Proteomes" id="UP000265080"/>
    </source>
</evidence>
<dbReference type="Pfam" id="PF07645">
    <property type="entry name" value="EGF_CA"/>
    <property type="match status" value="2"/>
</dbReference>
<feature type="chain" id="PRO_5018291269" description="Thrombomodulin" evidence="19">
    <location>
        <begin position="36"/>
        <end position="565"/>
    </location>
</feature>
<keyword evidence="7" id="KW-0430">Lectin</keyword>
<dbReference type="InterPro" id="IPR051505">
    <property type="entry name" value="C-type_lectin_domain"/>
</dbReference>
<dbReference type="PANTHER" id="PTHR14789:SF9">
    <property type="entry name" value="THROMBOMODULIN"/>
    <property type="match status" value="1"/>
</dbReference>
<dbReference type="InterPro" id="IPR016187">
    <property type="entry name" value="CTDL_fold"/>
</dbReference>
<dbReference type="Proteomes" id="UP000265080">
    <property type="component" value="Chromosome 11"/>
</dbReference>
<keyword evidence="6 19" id="KW-0732">Signal</keyword>
<dbReference type="GeneTree" id="ENSGT00830000128368"/>
<dbReference type="InterPro" id="IPR049883">
    <property type="entry name" value="NOTCH1_EGF-like"/>
</dbReference>
<evidence type="ECO:0000256" key="18">
    <source>
        <dbReference type="SAM" id="Phobius"/>
    </source>
</evidence>
<keyword evidence="11 18" id="KW-0472">Membrane</keyword>
<accession>A0A3P8T501</accession>
<feature type="region of interest" description="Disordered" evidence="17">
    <location>
        <begin position="546"/>
        <end position="565"/>
    </location>
</feature>
<evidence type="ECO:0000256" key="5">
    <source>
        <dbReference type="ARBA" id="ARBA00022692"/>
    </source>
</evidence>
<dbReference type="InterPro" id="IPR001881">
    <property type="entry name" value="EGF-like_Ca-bd_dom"/>
</dbReference>
<dbReference type="InterPro" id="IPR016186">
    <property type="entry name" value="C-type_lectin-like/link_sf"/>
</dbReference>
<dbReference type="PROSITE" id="PS01187">
    <property type="entry name" value="EGF_CA"/>
    <property type="match status" value="2"/>
</dbReference>
<dbReference type="SUPFAM" id="SSF56436">
    <property type="entry name" value="C-type lectin-like"/>
    <property type="match status" value="1"/>
</dbReference>
<dbReference type="PRINTS" id="PR00907">
    <property type="entry name" value="THRMBOMODULN"/>
</dbReference>
<dbReference type="InterPro" id="IPR001304">
    <property type="entry name" value="C-type_lectin-like"/>
</dbReference>
<evidence type="ECO:0000259" key="21">
    <source>
        <dbReference type="PROSITE" id="PS50041"/>
    </source>
</evidence>
<dbReference type="InterPro" id="IPR000152">
    <property type="entry name" value="EGF-type_Asp/Asn_hydroxyl_site"/>
</dbReference>
<dbReference type="InterPro" id="IPR018097">
    <property type="entry name" value="EGF_Ca-bd_CS"/>
</dbReference>
<comment type="function">
    <text evidence="14">Endothelial cell receptor that plays a critical role in regulating several physiological processes including hemostasis, coagulation, fibrinolysis, inflammation, and angiogenesis. Acts as a cofactor for thrombin activation of protein C/PROC on the surface of vascular endothelial cells leading to initiation of the activated protein C anticoagulant pathway. Also accelerates the activation of the plasma carboxypeptidase B2/CPB2, which catalyzes removal of C-terminal basic amino acids from its substrates including kinins or anaphylatoxins leading to fibrinolysis inhibition. Plays critical protective roles in changing the cleavage specificity of protease-activated receptor 1/PAR1, inhibiting endothelial cell permeability and inflammation. Suppresses inflammation distinctly from its anticoagulant cofactor activity by sequestering HMGB1 thereby preventing it from engaging cellular receptors such as RAGE and contributing to the inflammatory response.</text>
</comment>
<dbReference type="PROSITE" id="PS00010">
    <property type="entry name" value="ASX_HYDROXYL"/>
    <property type="match status" value="3"/>
</dbReference>
<evidence type="ECO:0000256" key="17">
    <source>
        <dbReference type="SAM" id="MobiDB-lite"/>
    </source>
</evidence>
<keyword evidence="23" id="KW-1185">Reference proteome</keyword>
<dbReference type="AlphaFoldDB" id="A0A3P8T501"/>
<dbReference type="PROSITE" id="PS01186">
    <property type="entry name" value="EGF_2"/>
    <property type="match status" value="3"/>
</dbReference>
<evidence type="ECO:0000256" key="1">
    <source>
        <dbReference type="ARBA" id="ARBA00004479"/>
    </source>
</evidence>
<proteinExistence type="predicted"/>
<evidence type="ECO:0000256" key="2">
    <source>
        <dbReference type="ARBA" id="ARBA00019822"/>
    </source>
</evidence>
<evidence type="ECO:0000256" key="13">
    <source>
        <dbReference type="ARBA" id="ARBA00023180"/>
    </source>
</evidence>
<feature type="domain" description="EGF-like" evidence="20">
    <location>
        <begin position="312"/>
        <end position="352"/>
    </location>
</feature>
<keyword evidence="9" id="KW-0654">Proteoglycan</keyword>
<dbReference type="STRING" id="161767.ENSAPEP00000019364"/>
<keyword evidence="8" id="KW-0677">Repeat</keyword>
<evidence type="ECO:0000256" key="10">
    <source>
        <dbReference type="ARBA" id="ARBA00022989"/>
    </source>
</evidence>
<dbReference type="InterPro" id="IPR057350">
    <property type="entry name" value="THBD"/>
</dbReference>
<evidence type="ECO:0000256" key="3">
    <source>
        <dbReference type="ARBA" id="ARBA00022536"/>
    </source>
</evidence>
<dbReference type="PROSITE" id="PS50026">
    <property type="entry name" value="EGF_3"/>
    <property type="match status" value="3"/>
</dbReference>
<evidence type="ECO:0000256" key="4">
    <source>
        <dbReference type="ARBA" id="ARBA00022553"/>
    </source>
</evidence>
<evidence type="ECO:0000256" key="14">
    <source>
        <dbReference type="ARBA" id="ARBA00045242"/>
    </source>
</evidence>
<dbReference type="OMA" id="CMCETGY"/>
<dbReference type="PROSITE" id="PS50041">
    <property type="entry name" value="C_TYPE_LECTIN_2"/>
    <property type="match status" value="1"/>
</dbReference>
<evidence type="ECO:0000256" key="6">
    <source>
        <dbReference type="ARBA" id="ARBA00022729"/>
    </source>
</evidence>
<dbReference type="GO" id="GO:0030246">
    <property type="term" value="F:carbohydrate binding"/>
    <property type="evidence" value="ECO:0007669"/>
    <property type="project" value="UniProtKB-KW"/>
</dbReference>
<dbReference type="SMART" id="SM00181">
    <property type="entry name" value="EGF"/>
    <property type="match status" value="6"/>
</dbReference>
<dbReference type="Ensembl" id="ENSAPET00000019892.1">
    <property type="protein sequence ID" value="ENSAPEP00000019364.1"/>
    <property type="gene ID" value="ENSAPEG00000013826.1"/>
</dbReference>
<reference evidence="22 23" key="1">
    <citation type="submission" date="2018-03" db="EMBL/GenBank/DDBJ databases">
        <title>Finding Nemo's genes: A chromosome-scale reference assembly of the genome of the orange clownfish Amphiprion percula.</title>
        <authorList>
            <person name="Lehmann R."/>
        </authorList>
    </citation>
    <scope>NUCLEOTIDE SEQUENCE</scope>
</reference>
<name>A0A3P8T501_AMPPE</name>